<evidence type="ECO:0000313" key="2">
    <source>
        <dbReference type="EMBL" id="CAD5226338.1"/>
    </source>
</evidence>
<evidence type="ECO:0000313" key="5">
    <source>
        <dbReference type="WBParaSite" id="BXY_0014700.1"/>
    </source>
</evidence>
<protein>
    <submittedName>
        <fullName evidence="2">(pine wood nematode) hypothetical protein</fullName>
    </submittedName>
</protein>
<keyword evidence="4" id="KW-1185">Reference proteome</keyword>
<dbReference type="EMBL" id="CAJFDI010000004">
    <property type="protein sequence ID" value="CAD5226338.1"/>
    <property type="molecule type" value="Genomic_DNA"/>
</dbReference>
<evidence type="ECO:0000313" key="3">
    <source>
        <dbReference type="Proteomes" id="UP000095284"/>
    </source>
</evidence>
<dbReference type="Proteomes" id="UP000095284">
    <property type="component" value="Unplaced"/>
</dbReference>
<reference evidence="5" key="1">
    <citation type="submission" date="2016-11" db="UniProtKB">
        <authorList>
            <consortium name="WormBaseParasite"/>
        </authorList>
    </citation>
    <scope>IDENTIFICATION</scope>
</reference>
<dbReference type="Proteomes" id="UP000659654">
    <property type="component" value="Unassembled WGS sequence"/>
</dbReference>
<feature type="compositionally biased region" description="Basic residues" evidence="1">
    <location>
        <begin position="17"/>
        <end position="37"/>
    </location>
</feature>
<evidence type="ECO:0000313" key="4">
    <source>
        <dbReference type="Proteomes" id="UP000659654"/>
    </source>
</evidence>
<reference evidence="2" key="2">
    <citation type="submission" date="2020-09" db="EMBL/GenBank/DDBJ databases">
        <authorList>
            <person name="Kikuchi T."/>
        </authorList>
    </citation>
    <scope>NUCLEOTIDE SEQUENCE</scope>
    <source>
        <strain evidence="2">Ka4C1</strain>
    </source>
</reference>
<feature type="compositionally biased region" description="Basic and acidic residues" evidence="1">
    <location>
        <begin position="68"/>
        <end position="93"/>
    </location>
</feature>
<dbReference type="EMBL" id="CAJFCV020000004">
    <property type="protein sequence ID" value="CAG9115762.1"/>
    <property type="molecule type" value="Genomic_DNA"/>
</dbReference>
<dbReference type="WBParaSite" id="BXY_0014700.1">
    <property type="protein sequence ID" value="BXY_0014700.1"/>
    <property type="gene ID" value="BXY_0014700"/>
</dbReference>
<dbReference type="Proteomes" id="UP000582659">
    <property type="component" value="Unassembled WGS sequence"/>
</dbReference>
<sequence length="112" mass="12616">MCFGRSGAISEGDKSQKKSRKGAKKKTGGKKDAHKTRSILEDIPTAKLPEKPLDISVKKVDEEDTLHGYEHSMSERLFEADPEKETSEEERKMIMGRQYSKGAESNESRTRS</sequence>
<accession>A0A1I7RHH0</accession>
<proteinExistence type="predicted"/>
<gene>
    <name evidence="2" type="ORF">BXYJ_LOCUS8995</name>
</gene>
<feature type="region of interest" description="Disordered" evidence="1">
    <location>
        <begin position="1"/>
        <end position="45"/>
    </location>
</feature>
<dbReference type="OrthoDB" id="10437169at2759"/>
<feature type="region of interest" description="Disordered" evidence="1">
    <location>
        <begin position="68"/>
        <end position="112"/>
    </location>
</feature>
<organism evidence="3 5">
    <name type="scientific">Bursaphelenchus xylophilus</name>
    <name type="common">Pinewood nematode worm</name>
    <name type="synonym">Aphelenchoides xylophilus</name>
    <dbReference type="NCBI Taxonomy" id="6326"/>
    <lineage>
        <taxon>Eukaryota</taxon>
        <taxon>Metazoa</taxon>
        <taxon>Ecdysozoa</taxon>
        <taxon>Nematoda</taxon>
        <taxon>Chromadorea</taxon>
        <taxon>Rhabditida</taxon>
        <taxon>Tylenchina</taxon>
        <taxon>Tylenchomorpha</taxon>
        <taxon>Aphelenchoidea</taxon>
        <taxon>Aphelenchoididae</taxon>
        <taxon>Bursaphelenchus</taxon>
    </lineage>
</organism>
<dbReference type="AlphaFoldDB" id="A0A1I7RHH0"/>
<name>A0A1I7RHH0_BURXY</name>
<evidence type="ECO:0000256" key="1">
    <source>
        <dbReference type="SAM" id="MobiDB-lite"/>
    </source>
</evidence>